<protein>
    <submittedName>
        <fullName evidence="1">Uncharacterized protein</fullName>
    </submittedName>
</protein>
<dbReference type="EMBL" id="CM007658">
    <property type="protein sequence ID" value="ONH89698.1"/>
    <property type="molecule type" value="Genomic_DNA"/>
</dbReference>
<accession>A0A251MQX3</accession>
<sequence>MAEGGFTDSRKNNYNVRRYCMQLITSCFLLNNSEKKGHDICVEEYESHVGNLIK</sequence>
<dbReference type="EMBL" id="CM007658">
    <property type="protein sequence ID" value="ONH89696.1"/>
    <property type="molecule type" value="Genomic_DNA"/>
</dbReference>
<dbReference type="AlphaFoldDB" id="A0A251MQX3"/>
<name>A0A251MQX3_PRUPE</name>
<reference evidence="1 2" key="1">
    <citation type="journal article" date="2013" name="Nat. Genet.">
        <title>The high-quality draft genome of peach (Prunus persica) identifies unique patterns of genetic diversity, domestication and genome evolution.</title>
        <authorList>
            <consortium name="International Peach Genome Initiative"/>
            <person name="Verde I."/>
            <person name="Abbott A.G."/>
            <person name="Scalabrin S."/>
            <person name="Jung S."/>
            <person name="Shu S."/>
            <person name="Marroni F."/>
            <person name="Zhebentyayeva T."/>
            <person name="Dettori M.T."/>
            <person name="Grimwood J."/>
            <person name="Cattonaro F."/>
            <person name="Zuccolo A."/>
            <person name="Rossini L."/>
            <person name="Jenkins J."/>
            <person name="Vendramin E."/>
            <person name="Meisel L.A."/>
            <person name="Decroocq V."/>
            <person name="Sosinski B."/>
            <person name="Prochnik S."/>
            <person name="Mitros T."/>
            <person name="Policriti A."/>
            <person name="Cipriani G."/>
            <person name="Dondini L."/>
            <person name="Ficklin S."/>
            <person name="Goodstein D.M."/>
            <person name="Xuan P."/>
            <person name="Del Fabbro C."/>
            <person name="Aramini V."/>
            <person name="Copetti D."/>
            <person name="Gonzalez S."/>
            <person name="Horner D.S."/>
            <person name="Falchi R."/>
            <person name="Lucas S."/>
            <person name="Mica E."/>
            <person name="Maldonado J."/>
            <person name="Lazzari B."/>
            <person name="Bielenberg D."/>
            <person name="Pirona R."/>
            <person name="Miculan M."/>
            <person name="Barakat A."/>
            <person name="Testolin R."/>
            <person name="Stella A."/>
            <person name="Tartarini S."/>
            <person name="Tonutti P."/>
            <person name="Arus P."/>
            <person name="Orellana A."/>
            <person name="Wells C."/>
            <person name="Main D."/>
            <person name="Vizzotto G."/>
            <person name="Silva H."/>
            <person name="Salamini F."/>
            <person name="Schmutz J."/>
            <person name="Morgante M."/>
            <person name="Rokhsar D.S."/>
        </authorList>
    </citation>
    <scope>NUCLEOTIDE SEQUENCE [LARGE SCALE GENOMIC DNA]</scope>
    <source>
        <strain evidence="2">cv. Nemared</strain>
    </source>
</reference>
<evidence type="ECO:0000313" key="1">
    <source>
        <dbReference type="EMBL" id="ONH89698.1"/>
    </source>
</evidence>
<dbReference type="Gramene" id="ONH89697">
    <property type="protein sequence ID" value="ONH89697"/>
    <property type="gene ID" value="PRUPE_8G010400"/>
</dbReference>
<proteinExistence type="predicted"/>
<gene>
    <name evidence="1" type="ORF">PRUPE_8G010400</name>
</gene>
<organism evidence="1 2">
    <name type="scientific">Prunus persica</name>
    <name type="common">Peach</name>
    <name type="synonym">Amygdalus persica</name>
    <dbReference type="NCBI Taxonomy" id="3760"/>
    <lineage>
        <taxon>Eukaryota</taxon>
        <taxon>Viridiplantae</taxon>
        <taxon>Streptophyta</taxon>
        <taxon>Embryophyta</taxon>
        <taxon>Tracheophyta</taxon>
        <taxon>Spermatophyta</taxon>
        <taxon>Magnoliopsida</taxon>
        <taxon>eudicotyledons</taxon>
        <taxon>Gunneridae</taxon>
        <taxon>Pentapetalae</taxon>
        <taxon>rosids</taxon>
        <taxon>fabids</taxon>
        <taxon>Rosales</taxon>
        <taxon>Rosaceae</taxon>
        <taxon>Amygdaloideae</taxon>
        <taxon>Amygdaleae</taxon>
        <taxon>Prunus</taxon>
    </lineage>
</organism>
<keyword evidence="2" id="KW-1185">Reference proteome</keyword>
<dbReference type="Gramene" id="ONH89698">
    <property type="protein sequence ID" value="ONH89698"/>
    <property type="gene ID" value="PRUPE_8G010400"/>
</dbReference>
<evidence type="ECO:0000313" key="2">
    <source>
        <dbReference type="Proteomes" id="UP000006882"/>
    </source>
</evidence>
<dbReference type="Proteomes" id="UP000006882">
    <property type="component" value="Chromosome G8"/>
</dbReference>
<dbReference type="EMBL" id="CM007658">
    <property type="protein sequence ID" value="ONH89697.1"/>
    <property type="molecule type" value="Genomic_DNA"/>
</dbReference>
<reference evidence="1" key="2">
    <citation type="submission" date="2016-12" db="EMBL/GenBank/DDBJ databases">
        <title>WGS assembly of Prunus persica.</title>
        <authorList>
            <person name="Verde I."/>
            <person name="Jenkins J."/>
            <person name="Dondini L."/>
            <person name="Micali S."/>
            <person name="Pagliarani G."/>
            <person name="Vendramin E."/>
            <person name="Paris R."/>
            <person name="Aramini V."/>
            <person name="Gazza L."/>
            <person name="Rossini L."/>
            <person name="Bassi D."/>
            <person name="Troggio M."/>
            <person name="Shu S."/>
            <person name="Grimwood J.H."/>
            <person name="Tartarini S."/>
            <person name="Dettori M.T."/>
            <person name="Schmutz J."/>
        </authorList>
    </citation>
    <scope>NUCLEOTIDE SEQUENCE</scope>
</reference>
<dbReference type="Gramene" id="ONH89696">
    <property type="protein sequence ID" value="ONH89696"/>
    <property type="gene ID" value="PRUPE_8G010400"/>
</dbReference>